<feature type="domain" description="ABC3 transporter permease C-terminal" evidence="7">
    <location>
        <begin position="676"/>
        <end position="789"/>
    </location>
</feature>
<dbReference type="OrthoDB" id="1451596at2"/>
<keyword evidence="10" id="KW-1185">Reference proteome</keyword>
<feature type="domain" description="ABC3 transporter permease C-terminal" evidence="7">
    <location>
        <begin position="295"/>
        <end position="410"/>
    </location>
</feature>
<evidence type="ECO:0000256" key="1">
    <source>
        <dbReference type="ARBA" id="ARBA00004651"/>
    </source>
</evidence>
<gene>
    <name evidence="9" type="ORF">B0O44_107218</name>
</gene>
<comment type="caution">
    <text evidence="9">The sequence shown here is derived from an EMBL/GenBank/DDBJ whole genome shotgun (WGS) entry which is preliminary data.</text>
</comment>
<feature type="domain" description="MacB-like periplasmic core" evidence="8">
    <location>
        <begin position="440"/>
        <end position="638"/>
    </location>
</feature>
<feature type="transmembrane region" description="Helical" evidence="6">
    <location>
        <begin position="433"/>
        <end position="453"/>
    </location>
</feature>
<dbReference type="PANTHER" id="PTHR30572:SF18">
    <property type="entry name" value="ABC-TYPE MACROLIDE FAMILY EXPORT SYSTEM PERMEASE COMPONENT 2"/>
    <property type="match status" value="1"/>
</dbReference>
<feature type="transmembrane region" description="Helical" evidence="6">
    <location>
        <begin position="338"/>
        <end position="362"/>
    </location>
</feature>
<sequence length="796" mass="89852">MFRLNLKIALRNLWINKGFSLISIAGLAIALAIFILCMLYANYERSYDAWNPGKDRLYRVNYRSEIENVALSPGNMATSSKENIAAVEASTRIQDYWKGSLLLKTNQKDHYVDKVLLADSNFLKVFEYPLLYGNAQKALNHPQSLILSKELSENLFGKGVNPVGEKVILDNNTAYAIDGVIDVARYPSHFQFNMIWRFKKSTSTDFYGNNYYTYVKLYPNSPVLETQVLLNQNRTTLMNAELLKMPDEDKAVFREFIDKNKLYLQPVKDIHLTKSNVEYEFSGNGIGTYLFLMLLVALLVLVIAAVNFTNLSITIAIKRAKEAGVRKVLGAFRLQIAIQFILEITLQCCFSVLLAIVLMELFLPSFNTLADSHIQLEQFRDYAQLLIEVFILLVVLVLLSGLYPALLISNVMPVKVLKGNFSNSDKGSRIRNGLVVLQFFIAVLFILGIWVIGHQLKFMQQKDLGYKPQQVLAIRLMKENGEAHYRQVKNVLQNIEGVQQISRADHIPGEDMGGNSYSVEGKTYSANFITIDGNYTQTMGMKMIGGRSFSSSVPKDTMGSVLLTETAAKTFGLKDPVGKMIKFHGMPLEVIGLVKDFNHYSPEKAFQPIVFQYVRGNPLQYVLVQVEAGQSSKVLSEIETAWHKLEPDFPIRYTFLDRNFETLLHKQAQLGRIIGILSTVTIMLALMGIFALAALSTQRRRKEISIRKVLGASMFDILRLLNTGFIKLVLLANLLAWPVAYFLLKNWLDEFAFRIEVSLFPFLLAAGLTSCLTVLVVSMQSYRTASSNPADALKYE</sequence>
<dbReference type="InterPro" id="IPR025857">
    <property type="entry name" value="MacB_PCD"/>
</dbReference>
<evidence type="ECO:0000256" key="2">
    <source>
        <dbReference type="ARBA" id="ARBA00022475"/>
    </source>
</evidence>
<accession>A0A318UA10</accession>
<evidence type="ECO:0000313" key="9">
    <source>
        <dbReference type="EMBL" id="PYF71603.1"/>
    </source>
</evidence>
<dbReference type="Pfam" id="PF02687">
    <property type="entry name" value="FtsX"/>
    <property type="match status" value="2"/>
</dbReference>
<feature type="transmembrane region" description="Helical" evidence="6">
    <location>
        <begin position="21"/>
        <end position="41"/>
    </location>
</feature>
<name>A0A318UA10_9SPHI</name>
<keyword evidence="5 6" id="KW-0472">Membrane</keyword>
<organism evidence="9 10">
    <name type="scientific">Pedobacter nutrimenti</name>
    <dbReference type="NCBI Taxonomy" id="1241337"/>
    <lineage>
        <taxon>Bacteria</taxon>
        <taxon>Pseudomonadati</taxon>
        <taxon>Bacteroidota</taxon>
        <taxon>Sphingobacteriia</taxon>
        <taxon>Sphingobacteriales</taxon>
        <taxon>Sphingobacteriaceae</taxon>
        <taxon>Pedobacter</taxon>
    </lineage>
</organism>
<evidence type="ECO:0000313" key="10">
    <source>
        <dbReference type="Proteomes" id="UP000248198"/>
    </source>
</evidence>
<dbReference type="InterPro" id="IPR050250">
    <property type="entry name" value="Macrolide_Exporter_MacB"/>
</dbReference>
<evidence type="ECO:0000256" key="4">
    <source>
        <dbReference type="ARBA" id="ARBA00022989"/>
    </source>
</evidence>
<dbReference type="Pfam" id="PF12704">
    <property type="entry name" value="MacB_PCD"/>
    <property type="match status" value="2"/>
</dbReference>
<keyword evidence="4 6" id="KW-1133">Transmembrane helix</keyword>
<evidence type="ECO:0000256" key="6">
    <source>
        <dbReference type="SAM" id="Phobius"/>
    </source>
</evidence>
<evidence type="ECO:0000256" key="5">
    <source>
        <dbReference type="ARBA" id="ARBA00023136"/>
    </source>
</evidence>
<evidence type="ECO:0000256" key="3">
    <source>
        <dbReference type="ARBA" id="ARBA00022692"/>
    </source>
</evidence>
<reference evidence="9 10" key="1">
    <citation type="submission" date="2018-06" db="EMBL/GenBank/DDBJ databases">
        <title>Genomic Encyclopedia of Archaeal and Bacterial Type Strains, Phase II (KMG-II): from individual species to whole genera.</title>
        <authorList>
            <person name="Goeker M."/>
        </authorList>
    </citation>
    <scope>NUCLEOTIDE SEQUENCE [LARGE SCALE GENOMIC DNA]</scope>
    <source>
        <strain evidence="9 10">DSM 27372</strain>
    </source>
</reference>
<dbReference type="PANTHER" id="PTHR30572">
    <property type="entry name" value="MEMBRANE COMPONENT OF TRANSPORTER-RELATED"/>
    <property type="match status" value="1"/>
</dbReference>
<dbReference type="GO" id="GO:0005886">
    <property type="term" value="C:plasma membrane"/>
    <property type="evidence" value="ECO:0007669"/>
    <property type="project" value="UniProtKB-SubCell"/>
</dbReference>
<feature type="transmembrane region" description="Helical" evidence="6">
    <location>
        <begin position="759"/>
        <end position="777"/>
    </location>
</feature>
<keyword evidence="3 6" id="KW-0812">Transmembrane</keyword>
<dbReference type="EMBL" id="QKLU01000007">
    <property type="protein sequence ID" value="PYF71603.1"/>
    <property type="molecule type" value="Genomic_DNA"/>
</dbReference>
<dbReference type="RefSeq" id="WP_110833742.1">
    <property type="nucleotide sequence ID" value="NZ_QKLU01000007.1"/>
</dbReference>
<feature type="transmembrane region" description="Helical" evidence="6">
    <location>
        <begin position="382"/>
        <end position="412"/>
    </location>
</feature>
<feature type="transmembrane region" description="Helical" evidence="6">
    <location>
        <begin position="289"/>
        <end position="317"/>
    </location>
</feature>
<protein>
    <submittedName>
        <fullName evidence="9">Putative ABC transport system permease protein</fullName>
    </submittedName>
</protein>
<proteinExistence type="predicted"/>
<feature type="domain" description="MacB-like periplasmic core" evidence="8">
    <location>
        <begin position="20"/>
        <end position="198"/>
    </location>
</feature>
<dbReference type="Proteomes" id="UP000248198">
    <property type="component" value="Unassembled WGS sequence"/>
</dbReference>
<evidence type="ECO:0000259" key="8">
    <source>
        <dbReference type="Pfam" id="PF12704"/>
    </source>
</evidence>
<evidence type="ECO:0000259" key="7">
    <source>
        <dbReference type="Pfam" id="PF02687"/>
    </source>
</evidence>
<keyword evidence="2" id="KW-1003">Cell membrane</keyword>
<feature type="transmembrane region" description="Helical" evidence="6">
    <location>
        <begin position="673"/>
        <end position="696"/>
    </location>
</feature>
<dbReference type="InterPro" id="IPR003838">
    <property type="entry name" value="ABC3_permease_C"/>
</dbReference>
<comment type="subcellular location">
    <subcellularLocation>
        <location evidence="1">Cell membrane</location>
        <topology evidence="1">Multi-pass membrane protein</topology>
    </subcellularLocation>
</comment>
<feature type="transmembrane region" description="Helical" evidence="6">
    <location>
        <begin position="717"/>
        <end position="739"/>
    </location>
</feature>
<dbReference type="GO" id="GO:0022857">
    <property type="term" value="F:transmembrane transporter activity"/>
    <property type="evidence" value="ECO:0007669"/>
    <property type="project" value="TreeGrafter"/>
</dbReference>
<dbReference type="AlphaFoldDB" id="A0A318UA10"/>